<feature type="domain" description="HAMP" evidence="7">
    <location>
        <begin position="214"/>
        <end position="266"/>
    </location>
</feature>
<dbReference type="GO" id="GO:0006935">
    <property type="term" value="P:chemotaxis"/>
    <property type="evidence" value="ECO:0007669"/>
    <property type="project" value="InterPro"/>
</dbReference>
<dbReference type="GO" id="GO:0016020">
    <property type="term" value="C:membrane"/>
    <property type="evidence" value="ECO:0007669"/>
    <property type="project" value="UniProtKB-SubCell"/>
</dbReference>
<dbReference type="SMART" id="SM00304">
    <property type="entry name" value="HAMP"/>
    <property type="match status" value="1"/>
</dbReference>
<evidence type="ECO:0000256" key="3">
    <source>
        <dbReference type="ARBA" id="ARBA00029447"/>
    </source>
</evidence>
<keyword evidence="5" id="KW-0472">Membrane</keyword>
<dbReference type="GO" id="GO:0007165">
    <property type="term" value="P:signal transduction"/>
    <property type="evidence" value="ECO:0007669"/>
    <property type="project" value="UniProtKB-KW"/>
</dbReference>
<evidence type="ECO:0000259" key="6">
    <source>
        <dbReference type="PROSITE" id="PS50111"/>
    </source>
</evidence>
<dbReference type="FunFam" id="1.10.287.950:FF:000001">
    <property type="entry name" value="Methyl-accepting chemotaxis sensory transducer"/>
    <property type="match status" value="1"/>
</dbReference>
<dbReference type="Proteomes" id="UP000001625">
    <property type="component" value="Chromosome"/>
</dbReference>
<keyword evidence="2 4" id="KW-0807">Transducer</keyword>
<sequence length="548" mass="59127" precursor="true">MNLIARIPSIRLKLLLIAGTGTALLLSAALFGLWLSWNSLRYFEQDVLKSTADERSILVMQTDFKKQVQEWKDVLLRGSDRSALDKYWGNFESQERKVQENGQALQARITDGKARDLVEQFLKSHRTMGADYRKGLQAFKDSGYDSKIGDMAVKGMDRAPTELLTSASDELNTLRLQVTEKVIAQGHQGIYISLSIIALVIAITTAAFFWMVHEGIIAPANQLVVGISHIAKGDFSIPVNKSTNDEMGKIADHVEQLRLDLGKIIAEINHSSTQVAEAALQLSNAAVQASASSHSQHEATSSTAAAMQQMAVSISSVASNAGEVKKVSEHNLKHAKNGSQSMVSLKNEISSIEQVVTNIAVSIENFVTSVKAITAMTNQVKGLADQTNLLALNAAIEAARAGEQGRGFAVVADEVRKLAEQSAQSADKIDSITKELSQQSVAADNAIRKGLLALQTSNACLDNVLSSLSETSDSATQAANGMNEIEASVREQLVASEDIARNVEQIARMTEEHKIVASEAAKSANSLQELASAMRNTINRFRTVQVAG</sequence>
<organism evidence="8 9">
    <name type="scientific">Sideroxydans lithotrophicus (strain ES-1)</name>
    <dbReference type="NCBI Taxonomy" id="580332"/>
    <lineage>
        <taxon>Bacteria</taxon>
        <taxon>Pseudomonadati</taxon>
        <taxon>Pseudomonadota</taxon>
        <taxon>Betaproteobacteria</taxon>
        <taxon>Nitrosomonadales</taxon>
        <taxon>Gallionellaceae</taxon>
        <taxon>Sideroxydans</taxon>
    </lineage>
</organism>
<reference evidence="8 9" key="1">
    <citation type="submission" date="2010-03" db="EMBL/GenBank/DDBJ databases">
        <title>Complete sequence of Sideroxydans lithotrophicus ES-1.</title>
        <authorList>
            <consortium name="US DOE Joint Genome Institute"/>
            <person name="Lucas S."/>
            <person name="Copeland A."/>
            <person name="Lapidus A."/>
            <person name="Cheng J.-F."/>
            <person name="Bruce D."/>
            <person name="Goodwin L."/>
            <person name="Pitluck S."/>
            <person name="Munk A.C."/>
            <person name="Detter J.C."/>
            <person name="Han C."/>
            <person name="Tapia R."/>
            <person name="Larimer F."/>
            <person name="Land M."/>
            <person name="Hauser L."/>
            <person name="Kyrpides N."/>
            <person name="Ivanova N."/>
            <person name="Emerson D."/>
            <person name="Woyke T."/>
        </authorList>
    </citation>
    <scope>NUCLEOTIDE SEQUENCE [LARGE SCALE GENOMIC DNA]</scope>
    <source>
        <strain evidence="8 9">ES-1</strain>
    </source>
</reference>
<keyword evidence="5" id="KW-1133">Transmembrane helix</keyword>
<evidence type="ECO:0000259" key="7">
    <source>
        <dbReference type="PROSITE" id="PS50885"/>
    </source>
</evidence>
<evidence type="ECO:0000256" key="1">
    <source>
        <dbReference type="ARBA" id="ARBA00004370"/>
    </source>
</evidence>
<keyword evidence="5" id="KW-0812">Transmembrane</keyword>
<comment type="similarity">
    <text evidence="3">Belongs to the methyl-accepting chemotaxis (MCP) protein family.</text>
</comment>
<dbReference type="PROSITE" id="PS50885">
    <property type="entry name" value="HAMP"/>
    <property type="match status" value="1"/>
</dbReference>
<evidence type="ECO:0000313" key="9">
    <source>
        <dbReference type="Proteomes" id="UP000001625"/>
    </source>
</evidence>
<dbReference type="Pfam" id="PF00672">
    <property type="entry name" value="HAMP"/>
    <property type="match status" value="1"/>
</dbReference>
<dbReference type="STRING" id="580332.Slit_1255"/>
<dbReference type="AlphaFoldDB" id="D5CRA6"/>
<name>D5CRA6_SIDLE</name>
<dbReference type="RefSeq" id="WP_013029390.1">
    <property type="nucleotide sequence ID" value="NC_013959.1"/>
</dbReference>
<evidence type="ECO:0000256" key="2">
    <source>
        <dbReference type="ARBA" id="ARBA00023224"/>
    </source>
</evidence>
<feature type="transmembrane region" description="Helical" evidence="5">
    <location>
        <begin position="190"/>
        <end position="212"/>
    </location>
</feature>
<dbReference type="SUPFAM" id="SSF58104">
    <property type="entry name" value="Methyl-accepting chemotaxis protein (MCP) signaling domain"/>
    <property type="match status" value="1"/>
</dbReference>
<dbReference type="eggNOG" id="COG0840">
    <property type="taxonomic scope" value="Bacteria"/>
</dbReference>
<evidence type="ECO:0000256" key="4">
    <source>
        <dbReference type="PROSITE-ProRule" id="PRU00284"/>
    </source>
</evidence>
<dbReference type="PROSITE" id="PS50111">
    <property type="entry name" value="CHEMOTAXIS_TRANSDUC_2"/>
    <property type="match status" value="1"/>
</dbReference>
<dbReference type="SMART" id="SM00283">
    <property type="entry name" value="MA"/>
    <property type="match status" value="1"/>
</dbReference>
<dbReference type="PRINTS" id="PR00260">
    <property type="entry name" value="CHEMTRNSDUCR"/>
</dbReference>
<evidence type="ECO:0000313" key="8">
    <source>
        <dbReference type="EMBL" id="ADE11492.1"/>
    </source>
</evidence>
<feature type="transmembrane region" description="Helical" evidence="5">
    <location>
        <begin position="12"/>
        <end position="35"/>
    </location>
</feature>
<gene>
    <name evidence="8" type="ordered locus">Slit_1255</name>
</gene>
<dbReference type="EMBL" id="CP001965">
    <property type="protein sequence ID" value="ADE11492.1"/>
    <property type="molecule type" value="Genomic_DNA"/>
</dbReference>
<dbReference type="GO" id="GO:0004888">
    <property type="term" value="F:transmembrane signaling receptor activity"/>
    <property type="evidence" value="ECO:0007669"/>
    <property type="project" value="InterPro"/>
</dbReference>
<dbReference type="InterPro" id="IPR004090">
    <property type="entry name" value="Chemotax_Me-accpt_rcpt"/>
</dbReference>
<keyword evidence="9" id="KW-1185">Reference proteome</keyword>
<dbReference type="InterPro" id="IPR004089">
    <property type="entry name" value="MCPsignal_dom"/>
</dbReference>
<comment type="subcellular location">
    <subcellularLocation>
        <location evidence="1">Membrane</location>
    </subcellularLocation>
</comment>
<evidence type="ECO:0000256" key="5">
    <source>
        <dbReference type="SAM" id="Phobius"/>
    </source>
</evidence>
<protein>
    <submittedName>
        <fullName evidence="8">Methyl-accepting chemotaxis sensory transducer</fullName>
    </submittedName>
</protein>
<dbReference type="Pfam" id="PF00015">
    <property type="entry name" value="MCPsignal"/>
    <property type="match status" value="1"/>
</dbReference>
<dbReference type="HOGENOM" id="CLU_000445_107_27_4"/>
<feature type="domain" description="Methyl-accepting transducer" evidence="6">
    <location>
        <begin position="271"/>
        <end position="507"/>
    </location>
</feature>
<dbReference type="InterPro" id="IPR003660">
    <property type="entry name" value="HAMP_dom"/>
</dbReference>
<dbReference type="KEGG" id="slt:Slit_1255"/>
<accession>D5CRA6</accession>
<dbReference type="CDD" id="cd06225">
    <property type="entry name" value="HAMP"/>
    <property type="match status" value="1"/>
</dbReference>
<dbReference type="Gene3D" id="1.10.287.950">
    <property type="entry name" value="Methyl-accepting chemotaxis protein"/>
    <property type="match status" value="1"/>
</dbReference>
<dbReference type="PANTHER" id="PTHR32089:SF112">
    <property type="entry name" value="LYSOZYME-LIKE PROTEIN-RELATED"/>
    <property type="match status" value="1"/>
</dbReference>
<proteinExistence type="inferred from homology"/>
<dbReference type="PANTHER" id="PTHR32089">
    <property type="entry name" value="METHYL-ACCEPTING CHEMOTAXIS PROTEIN MCPB"/>
    <property type="match status" value="1"/>
</dbReference>